<organism evidence="8 9">
    <name type="scientific">Methylorubrum rhodesianum</name>
    <dbReference type="NCBI Taxonomy" id="29427"/>
    <lineage>
        <taxon>Bacteria</taxon>
        <taxon>Pseudomonadati</taxon>
        <taxon>Pseudomonadota</taxon>
        <taxon>Alphaproteobacteria</taxon>
        <taxon>Hyphomicrobiales</taxon>
        <taxon>Methylobacteriaceae</taxon>
        <taxon>Methylorubrum</taxon>
    </lineage>
</organism>
<evidence type="ECO:0000256" key="1">
    <source>
        <dbReference type="ARBA" id="ARBA00004496"/>
    </source>
</evidence>
<name>A0ABU9Z6L3_9HYPH</name>
<comment type="similarity">
    <text evidence="5">Belongs to the UreE family.</text>
</comment>
<feature type="domain" description="UreE urease accessory N-terminal" evidence="7">
    <location>
        <begin position="3"/>
        <end position="68"/>
    </location>
</feature>
<evidence type="ECO:0000313" key="9">
    <source>
        <dbReference type="Proteomes" id="UP001404845"/>
    </source>
</evidence>
<dbReference type="HAMAP" id="MF_00822">
    <property type="entry name" value="UreE"/>
    <property type="match status" value="1"/>
</dbReference>
<evidence type="ECO:0000256" key="4">
    <source>
        <dbReference type="ARBA" id="ARBA00023186"/>
    </source>
</evidence>
<dbReference type="Proteomes" id="UP001404845">
    <property type="component" value="Unassembled WGS sequence"/>
</dbReference>
<dbReference type="InterPro" id="IPR002395">
    <property type="entry name" value="Kininogen"/>
</dbReference>
<evidence type="ECO:0000256" key="2">
    <source>
        <dbReference type="ARBA" id="ARBA00022490"/>
    </source>
</evidence>
<proteinExistence type="inferred from homology"/>
<dbReference type="SUPFAM" id="SSF69737">
    <property type="entry name" value="Urease metallochaperone UreE, C-terminal domain"/>
    <property type="match status" value="1"/>
</dbReference>
<comment type="subcellular location">
    <subcellularLocation>
        <location evidence="1 5">Cytoplasm</location>
    </subcellularLocation>
</comment>
<dbReference type="InterPro" id="IPR007864">
    <property type="entry name" value="UreE_C_dom"/>
</dbReference>
<keyword evidence="3 5" id="KW-0533">Nickel</keyword>
<dbReference type="InterPro" id="IPR012406">
    <property type="entry name" value="UreE"/>
</dbReference>
<dbReference type="InterPro" id="IPR004029">
    <property type="entry name" value="UreE_N"/>
</dbReference>
<evidence type="ECO:0000256" key="3">
    <source>
        <dbReference type="ARBA" id="ARBA00022596"/>
    </source>
</evidence>
<dbReference type="InterPro" id="IPR036118">
    <property type="entry name" value="UreE_N_sf"/>
</dbReference>
<evidence type="ECO:0000313" key="8">
    <source>
        <dbReference type="EMBL" id="MEN3226984.1"/>
    </source>
</evidence>
<dbReference type="PRINTS" id="PR00334">
    <property type="entry name" value="KININOGEN"/>
</dbReference>
<evidence type="ECO:0000256" key="6">
    <source>
        <dbReference type="SAM" id="MobiDB-lite"/>
    </source>
</evidence>
<sequence>MPKASLIVRKAAVRTDLVVDTVTLDHAARGLARAHLTTAGGLSIDLALDRAAGLEDGDALKLEDGRLVGVRAAEEALLEVRAGNPARLLRLAWQLGGEHVPAEVGADVLYVPARAAELVRGAGCAANPVNRAFKPEKAAHDHSQCGHDHHHHGHGHEAHAHHDHGHDHAHDHDHAHGSCGHDHSHAHDHGHDHGHGHKHAHGHDHGHNHEHGHGHKH</sequence>
<comment type="caution">
    <text evidence="8">The sequence shown here is derived from an EMBL/GenBank/DDBJ whole genome shotgun (WGS) entry which is preliminary data.</text>
</comment>
<dbReference type="EMBL" id="JAQYXL010000001">
    <property type="protein sequence ID" value="MEN3226984.1"/>
    <property type="molecule type" value="Genomic_DNA"/>
</dbReference>
<dbReference type="SUPFAM" id="SSF69287">
    <property type="entry name" value="Urease metallochaperone UreE, N-terminal domain"/>
    <property type="match status" value="1"/>
</dbReference>
<gene>
    <name evidence="5" type="primary">ureE</name>
    <name evidence="8" type="ORF">PUR21_04790</name>
</gene>
<dbReference type="SMART" id="SM00988">
    <property type="entry name" value="UreE_N"/>
    <property type="match status" value="1"/>
</dbReference>
<dbReference type="Pfam" id="PF05194">
    <property type="entry name" value="UreE_C"/>
    <property type="match status" value="1"/>
</dbReference>
<reference evidence="8 9" key="1">
    <citation type="journal article" date="2023" name="PLoS ONE">
        <title>Complete genome assembly of Hawai'i environmental nontuberculous mycobacteria reveals unexpected co-isolation with methylobacteria.</title>
        <authorList>
            <person name="Hendrix J."/>
            <person name="Epperson L.E."/>
            <person name="Tong E.I."/>
            <person name="Chan Y.L."/>
            <person name="Hasan N.A."/>
            <person name="Dawrs S.N."/>
            <person name="Norton G.J."/>
            <person name="Virdi R."/>
            <person name="Crooks J.L."/>
            <person name="Chan E.D."/>
            <person name="Honda J.R."/>
            <person name="Strong M."/>
        </authorList>
    </citation>
    <scope>NUCLEOTIDE SEQUENCE [LARGE SCALE GENOMIC DNA]</scope>
    <source>
        <strain evidence="8 9">NJH_HI01</strain>
    </source>
</reference>
<evidence type="ECO:0000259" key="7">
    <source>
        <dbReference type="SMART" id="SM00988"/>
    </source>
</evidence>
<dbReference type="Pfam" id="PF02814">
    <property type="entry name" value="UreE_N"/>
    <property type="match status" value="1"/>
</dbReference>
<keyword evidence="4 5" id="KW-0143">Chaperone</keyword>
<keyword evidence="9" id="KW-1185">Reference proteome</keyword>
<dbReference type="RefSeq" id="WP_183668596.1">
    <property type="nucleotide sequence ID" value="NZ_JACHOS010000010.1"/>
</dbReference>
<keyword evidence="2 5" id="KW-0963">Cytoplasm</keyword>
<dbReference type="Gene3D" id="3.30.70.790">
    <property type="entry name" value="UreE, C-terminal domain"/>
    <property type="match status" value="1"/>
</dbReference>
<feature type="compositionally biased region" description="Basic and acidic residues" evidence="6">
    <location>
        <begin position="135"/>
        <end position="147"/>
    </location>
</feature>
<feature type="region of interest" description="Disordered" evidence="6">
    <location>
        <begin position="135"/>
        <end position="217"/>
    </location>
</feature>
<accession>A0ABU9Z6L3</accession>
<comment type="function">
    <text evidence="5">Involved in urease metallocenter assembly. Binds nickel. Probably functions as a nickel donor during metallocenter assembly.</text>
</comment>
<evidence type="ECO:0000256" key="5">
    <source>
        <dbReference type="HAMAP-Rule" id="MF_00822"/>
    </source>
</evidence>
<feature type="compositionally biased region" description="Basic and acidic residues" evidence="6">
    <location>
        <begin position="155"/>
        <end position="193"/>
    </location>
</feature>
<dbReference type="Gene3D" id="2.60.260.20">
    <property type="entry name" value="Urease metallochaperone UreE, N-terminal domain"/>
    <property type="match status" value="1"/>
</dbReference>
<protein>
    <recommendedName>
        <fullName evidence="5">Urease accessory protein UreE</fullName>
    </recommendedName>
</protein>